<name>A0A3R9KZ09_STRMT</name>
<evidence type="ECO:0008006" key="5">
    <source>
        <dbReference type="Google" id="ProtNLM"/>
    </source>
</evidence>
<dbReference type="EMBL" id="WIKE01000005">
    <property type="protein sequence ID" value="MQQ63963.1"/>
    <property type="molecule type" value="Genomic_DNA"/>
</dbReference>
<dbReference type="EMBL" id="RJPW01000001">
    <property type="protein sequence ID" value="RSJ94228.1"/>
    <property type="molecule type" value="Genomic_DNA"/>
</dbReference>
<reference evidence="2 3" key="1">
    <citation type="submission" date="2018-11" db="EMBL/GenBank/DDBJ databases">
        <title>Species Designations Belie Phenotypic and Genotypic Heterogeneity in Oral Streptococci.</title>
        <authorList>
            <person name="Velsko I."/>
        </authorList>
    </citation>
    <scope>NUCLEOTIDE SEQUENCE [LARGE SCALE GENOMIC DNA]</scope>
    <source>
        <strain evidence="2 3">BCC22</strain>
    </source>
</reference>
<dbReference type="AlphaFoldDB" id="A0A3R9KZ09"/>
<comment type="caution">
    <text evidence="2">The sequence shown here is derived from an EMBL/GenBank/DDBJ whole genome shotgun (WGS) entry which is preliminary data.</text>
</comment>
<dbReference type="Proteomes" id="UP000477834">
    <property type="component" value="Unassembled WGS sequence"/>
</dbReference>
<evidence type="ECO:0000313" key="3">
    <source>
        <dbReference type="Proteomes" id="UP000271520"/>
    </source>
</evidence>
<reference evidence="1 4" key="2">
    <citation type="submission" date="2019-10" db="EMBL/GenBank/DDBJ databases">
        <title>Streptococcus mitis of the oral and urogenital tracts.</title>
        <authorList>
            <person name="Price T."/>
            <person name="Mores C.R."/>
            <person name="Putonti C."/>
            <person name="Wolfe A.J."/>
        </authorList>
    </citation>
    <scope>NUCLEOTIDE SEQUENCE [LARGE SCALE GENOMIC DNA]</scope>
    <source>
        <strain evidence="1 4">SM05</strain>
    </source>
</reference>
<gene>
    <name evidence="2" type="ORF">D8788_01280</name>
    <name evidence="1" type="ORF">GEZ69_05850</name>
</gene>
<protein>
    <recommendedName>
        <fullName evidence="5">Phage protein</fullName>
    </recommendedName>
</protein>
<evidence type="ECO:0000313" key="2">
    <source>
        <dbReference type="EMBL" id="RSJ94228.1"/>
    </source>
</evidence>
<sequence length="76" mass="9074">MENQDFINELHMAFRSEARTEELEKWDALIAAIVRKHFPEEQARVFFDVQATFMAVFANDLINFIINFFTEEEETK</sequence>
<proteinExistence type="predicted"/>
<dbReference type="Proteomes" id="UP000271520">
    <property type="component" value="Unassembled WGS sequence"/>
</dbReference>
<accession>A0A3R9KZ09</accession>
<evidence type="ECO:0000313" key="1">
    <source>
        <dbReference type="EMBL" id="MQQ63963.1"/>
    </source>
</evidence>
<organism evidence="2 3">
    <name type="scientific">Streptococcus mitis</name>
    <dbReference type="NCBI Taxonomy" id="28037"/>
    <lineage>
        <taxon>Bacteria</taxon>
        <taxon>Bacillati</taxon>
        <taxon>Bacillota</taxon>
        <taxon>Bacilli</taxon>
        <taxon>Lactobacillales</taxon>
        <taxon>Streptococcaceae</taxon>
        <taxon>Streptococcus</taxon>
        <taxon>Streptococcus mitis group</taxon>
    </lineage>
</organism>
<evidence type="ECO:0000313" key="4">
    <source>
        <dbReference type="Proteomes" id="UP000477834"/>
    </source>
</evidence>
<dbReference type="RefSeq" id="WP_125409082.1">
    <property type="nucleotide sequence ID" value="NZ_JASGZH010000003.1"/>
</dbReference>